<dbReference type="GO" id="GO:0009252">
    <property type="term" value="P:peptidoglycan biosynthetic process"/>
    <property type="evidence" value="ECO:0007669"/>
    <property type="project" value="UniProtKB-KW"/>
</dbReference>
<evidence type="ECO:0000256" key="8">
    <source>
        <dbReference type="PIRSR" id="PIRSR618044-2"/>
    </source>
</evidence>
<keyword evidence="4" id="KW-0133">Cell shape</keyword>
<keyword evidence="5" id="KW-0573">Peptidoglycan synthesis</keyword>
<dbReference type="GO" id="GO:0008360">
    <property type="term" value="P:regulation of cell shape"/>
    <property type="evidence" value="ECO:0007669"/>
    <property type="project" value="UniProtKB-KW"/>
</dbReference>
<dbReference type="RefSeq" id="WP_112885001.1">
    <property type="nucleotide sequence ID" value="NZ_QLUW01000005.1"/>
</dbReference>
<keyword evidence="6" id="KW-0961">Cell wall biogenesis/degradation</keyword>
<feature type="domain" description="Peptidase S11 D-alanyl-D-alanine carboxypeptidase A N-terminal" evidence="11">
    <location>
        <begin position="29"/>
        <end position="251"/>
    </location>
</feature>
<comment type="caution">
    <text evidence="12">The sequence shown here is derived from an EMBL/GenBank/DDBJ whole genome shotgun (WGS) entry which is preliminary data.</text>
</comment>
<dbReference type="InterPro" id="IPR001967">
    <property type="entry name" value="Peptidase_S11_N"/>
</dbReference>
<proteinExistence type="inferred from homology"/>
<evidence type="ECO:0000313" key="12">
    <source>
        <dbReference type="EMBL" id="RAP74212.1"/>
    </source>
</evidence>
<feature type="active site" evidence="7">
    <location>
        <position position="119"/>
    </location>
</feature>
<reference evidence="12 13" key="1">
    <citation type="submission" date="2018-06" db="EMBL/GenBank/DDBJ databases">
        <title>Paenibacillus montanisoli sp. nov., isolated from mountain area soil.</title>
        <authorList>
            <person name="Wu M."/>
        </authorList>
    </citation>
    <scope>NUCLEOTIDE SEQUENCE [LARGE SCALE GENOMIC DNA]</scope>
    <source>
        <strain evidence="12 13">RA17</strain>
    </source>
</reference>
<dbReference type="PRINTS" id="PR00725">
    <property type="entry name" value="DADACBPTASE1"/>
</dbReference>
<dbReference type="GO" id="GO:0006508">
    <property type="term" value="P:proteolysis"/>
    <property type="evidence" value="ECO:0007669"/>
    <property type="project" value="InterPro"/>
</dbReference>
<evidence type="ECO:0000256" key="3">
    <source>
        <dbReference type="ARBA" id="ARBA00022801"/>
    </source>
</evidence>
<feature type="binding site" evidence="8">
    <location>
        <position position="223"/>
    </location>
    <ligand>
        <name>substrate</name>
    </ligand>
</feature>
<evidence type="ECO:0000256" key="6">
    <source>
        <dbReference type="ARBA" id="ARBA00023316"/>
    </source>
</evidence>
<evidence type="ECO:0000256" key="9">
    <source>
        <dbReference type="RuleBase" id="RU004016"/>
    </source>
</evidence>
<accession>A0A328TWZ8</accession>
<feature type="active site" description="Proton acceptor" evidence="7">
    <location>
        <position position="65"/>
    </location>
</feature>
<dbReference type="AlphaFoldDB" id="A0A328TWZ8"/>
<feature type="active site" description="Acyl-ester intermediate" evidence="7">
    <location>
        <position position="62"/>
    </location>
</feature>
<keyword evidence="13" id="KW-1185">Reference proteome</keyword>
<evidence type="ECO:0000256" key="1">
    <source>
        <dbReference type="ARBA" id="ARBA00007164"/>
    </source>
</evidence>
<dbReference type="SUPFAM" id="SSF56601">
    <property type="entry name" value="beta-lactamase/transpeptidase-like"/>
    <property type="match status" value="1"/>
</dbReference>
<dbReference type="PROSITE" id="PS51257">
    <property type="entry name" value="PROKAR_LIPOPROTEIN"/>
    <property type="match status" value="1"/>
</dbReference>
<dbReference type="EMBL" id="QLUW01000005">
    <property type="protein sequence ID" value="RAP74212.1"/>
    <property type="molecule type" value="Genomic_DNA"/>
</dbReference>
<evidence type="ECO:0000256" key="5">
    <source>
        <dbReference type="ARBA" id="ARBA00022984"/>
    </source>
</evidence>
<dbReference type="InterPro" id="IPR012338">
    <property type="entry name" value="Beta-lactam/transpept-like"/>
</dbReference>
<dbReference type="Gene3D" id="3.40.710.10">
    <property type="entry name" value="DD-peptidase/beta-lactamase superfamily"/>
    <property type="match status" value="1"/>
</dbReference>
<keyword evidence="2 10" id="KW-0732">Signal</keyword>
<evidence type="ECO:0000256" key="7">
    <source>
        <dbReference type="PIRSR" id="PIRSR618044-1"/>
    </source>
</evidence>
<feature type="signal peptide" evidence="10">
    <location>
        <begin position="1"/>
        <end position="17"/>
    </location>
</feature>
<organism evidence="12 13">
    <name type="scientific">Paenibacillus montanisoli</name>
    <dbReference type="NCBI Taxonomy" id="2081970"/>
    <lineage>
        <taxon>Bacteria</taxon>
        <taxon>Bacillati</taxon>
        <taxon>Bacillota</taxon>
        <taxon>Bacilli</taxon>
        <taxon>Bacillales</taxon>
        <taxon>Paenibacillaceae</taxon>
        <taxon>Paenibacillus</taxon>
    </lineage>
</organism>
<dbReference type="GO" id="GO:0071555">
    <property type="term" value="P:cell wall organization"/>
    <property type="evidence" value="ECO:0007669"/>
    <property type="project" value="UniProtKB-KW"/>
</dbReference>
<evidence type="ECO:0000256" key="10">
    <source>
        <dbReference type="SAM" id="SignalP"/>
    </source>
</evidence>
<evidence type="ECO:0000256" key="2">
    <source>
        <dbReference type="ARBA" id="ARBA00022729"/>
    </source>
</evidence>
<dbReference type="GO" id="GO:0009002">
    <property type="term" value="F:serine-type D-Ala-D-Ala carboxypeptidase activity"/>
    <property type="evidence" value="ECO:0007669"/>
    <property type="project" value="InterPro"/>
</dbReference>
<dbReference type="PANTHER" id="PTHR21581:SF6">
    <property type="entry name" value="TRAFFICKING PROTEIN PARTICLE COMPLEX SUBUNIT 12"/>
    <property type="match status" value="1"/>
</dbReference>
<dbReference type="Pfam" id="PF00768">
    <property type="entry name" value="Peptidase_S11"/>
    <property type="match status" value="1"/>
</dbReference>
<dbReference type="PANTHER" id="PTHR21581">
    <property type="entry name" value="D-ALANYL-D-ALANINE CARBOXYPEPTIDASE"/>
    <property type="match status" value="1"/>
</dbReference>
<sequence length="389" mass="43303">MKRVLILFCSIVFSACAILPLRTVNGADAKPTVYSNKAITIVAETGEVIYSKNGTIRDFPASTTKVLTGLLLIEKLKPTDTITMSKKSLQEEINNNQIVFKEGERITRDEAIKILMVNSNNNLAYAIGERISGSISKFAALMNTRARELGAKNSTFVNASGLPNAQHQTTAYDLAMITREAIKHPLLVKAMSTTKTYVQTSRQRVLLTKDSPVYNKPYFMAAKTGYTGASKHTLVQVSKKNNITLIHVVLRSSKDKYVKDMKLLDAYGFGKVKMVKVVDQNSWKPKLSVLDQQVEAKLKQDIYIPTALPPSQFKTKMVQNPPNNNDLLRNGIFPLQKLGQVEIYYANRKVKESAVVSSKRYSFDDTAVAVALKVLHNVQLNEGLTLTHF</sequence>
<keyword evidence="3" id="KW-0378">Hydrolase</keyword>
<comment type="similarity">
    <text evidence="1 9">Belongs to the peptidase S11 family.</text>
</comment>
<gene>
    <name evidence="12" type="ORF">DL346_24445</name>
</gene>
<feature type="chain" id="PRO_5039630795" description="Peptidase S11 D-alanyl-D-alanine carboxypeptidase A N-terminal domain-containing protein" evidence="10">
    <location>
        <begin position="18"/>
        <end position="389"/>
    </location>
</feature>
<protein>
    <recommendedName>
        <fullName evidence="11">Peptidase S11 D-alanyl-D-alanine carboxypeptidase A N-terminal domain-containing protein</fullName>
    </recommendedName>
</protein>
<evidence type="ECO:0000256" key="4">
    <source>
        <dbReference type="ARBA" id="ARBA00022960"/>
    </source>
</evidence>
<dbReference type="Proteomes" id="UP000249260">
    <property type="component" value="Unassembled WGS sequence"/>
</dbReference>
<dbReference type="OrthoDB" id="9791132at2"/>
<evidence type="ECO:0000313" key="13">
    <source>
        <dbReference type="Proteomes" id="UP000249260"/>
    </source>
</evidence>
<evidence type="ECO:0000259" key="11">
    <source>
        <dbReference type="Pfam" id="PF00768"/>
    </source>
</evidence>
<name>A0A328TWZ8_9BACL</name>
<dbReference type="InterPro" id="IPR018044">
    <property type="entry name" value="Peptidase_S11"/>
</dbReference>